<organism evidence="2 3">
    <name type="scientific">Chara braunii</name>
    <name type="common">Braun's stonewort</name>
    <dbReference type="NCBI Taxonomy" id="69332"/>
    <lineage>
        <taxon>Eukaryota</taxon>
        <taxon>Viridiplantae</taxon>
        <taxon>Streptophyta</taxon>
        <taxon>Charophyceae</taxon>
        <taxon>Charales</taxon>
        <taxon>Characeae</taxon>
        <taxon>Chara</taxon>
    </lineage>
</organism>
<evidence type="ECO:0000313" key="2">
    <source>
        <dbReference type="EMBL" id="GBG64430.1"/>
    </source>
</evidence>
<feature type="region of interest" description="Disordered" evidence="1">
    <location>
        <begin position="94"/>
        <end position="137"/>
    </location>
</feature>
<keyword evidence="3" id="KW-1185">Reference proteome</keyword>
<reference evidence="2 3" key="1">
    <citation type="journal article" date="2018" name="Cell">
        <title>The Chara Genome: Secondary Complexity and Implications for Plant Terrestrialization.</title>
        <authorList>
            <person name="Nishiyama T."/>
            <person name="Sakayama H."/>
            <person name="Vries J.D."/>
            <person name="Buschmann H."/>
            <person name="Saint-Marcoux D."/>
            <person name="Ullrich K.K."/>
            <person name="Haas F.B."/>
            <person name="Vanderstraeten L."/>
            <person name="Becker D."/>
            <person name="Lang D."/>
            <person name="Vosolsobe S."/>
            <person name="Rombauts S."/>
            <person name="Wilhelmsson P.K.I."/>
            <person name="Janitza P."/>
            <person name="Kern R."/>
            <person name="Heyl A."/>
            <person name="Rumpler F."/>
            <person name="Villalobos L.I.A.C."/>
            <person name="Clay J.M."/>
            <person name="Skokan R."/>
            <person name="Toyoda A."/>
            <person name="Suzuki Y."/>
            <person name="Kagoshima H."/>
            <person name="Schijlen E."/>
            <person name="Tajeshwar N."/>
            <person name="Catarino B."/>
            <person name="Hetherington A.J."/>
            <person name="Saltykova A."/>
            <person name="Bonnot C."/>
            <person name="Breuninger H."/>
            <person name="Symeonidi A."/>
            <person name="Radhakrishnan G.V."/>
            <person name="Van Nieuwerburgh F."/>
            <person name="Deforce D."/>
            <person name="Chang C."/>
            <person name="Karol K.G."/>
            <person name="Hedrich R."/>
            <person name="Ulvskov P."/>
            <person name="Glockner G."/>
            <person name="Delwiche C.F."/>
            <person name="Petrasek J."/>
            <person name="Van de Peer Y."/>
            <person name="Friml J."/>
            <person name="Beilby M."/>
            <person name="Dolan L."/>
            <person name="Kohara Y."/>
            <person name="Sugano S."/>
            <person name="Fujiyama A."/>
            <person name="Delaux P.-M."/>
            <person name="Quint M."/>
            <person name="TheiBen G."/>
            <person name="Hagemann M."/>
            <person name="Harholt J."/>
            <person name="Dunand C."/>
            <person name="Zachgo S."/>
            <person name="Langdale J."/>
            <person name="Maumus F."/>
            <person name="Straeten D.V.D."/>
            <person name="Gould S.B."/>
            <person name="Rensing S.A."/>
        </authorList>
    </citation>
    <scope>NUCLEOTIDE SEQUENCE [LARGE SCALE GENOMIC DNA]</scope>
    <source>
        <strain evidence="2 3">S276</strain>
    </source>
</reference>
<accession>A0A388K306</accession>
<dbReference type="Gramene" id="GBG64430">
    <property type="protein sequence ID" value="GBG64430"/>
    <property type="gene ID" value="CBR_g44315"/>
</dbReference>
<evidence type="ECO:0000256" key="1">
    <source>
        <dbReference type="SAM" id="MobiDB-lite"/>
    </source>
</evidence>
<feature type="compositionally biased region" description="Polar residues" evidence="1">
    <location>
        <begin position="161"/>
        <end position="170"/>
    </location>
</feature>
<gene>
    <name evidence="2" type="ORF">CBR_g44315</name>
</gene>
<name>A0A388K306_CHABU</name>
<feature type="region of interest" description="Disordered" evidence="1">
    <location>
        <begin position="155"/>
        <end position="179"/>
    </location>
</feature>
<dbReference type="EMBL" id="BFEA01000050">
    <property type="protein sequence ID" value="GBG64430.1"/>
    <property type="molecule type" value="Genomic_DNA"/>
</dbReference>
<proteinExistence type="predicted"/>
<dbReference type="AlphaFoldDB" id="A0A388K306"/>
<evidence type="ECO:0000313" key="3">
    <source>
        <dbReference type="Proteomes" id="UP000265515"/>
    </source>
</evidence>
<sequence>MCFIRSELRIAGWDRLWRPLLHFHSLYVLRIGIMHIPLYLRRALKTSTEVQPTRDALRGLLHAFLVFVLLTLPRASGARVSKTASTHWQIRRTDETGCRRNGPPRCPTSPGNRQVKTVRRHQRNEGCPAVSSKAPSSSSLSSCCCHHRHHCQHPHHHNDRSSINLQSPSTVHCRRHRLG</sequence>
<comment type="caution">
    <text evidence="2">The sequence shown here is derived from an EMBL/GenBank/DDBJ whole genome shotgun (WGS) entry which is preliminary data.</text>
</comment>
<protein>
    <submittedName>
        <fullName evidence="2">Uncharacterized protein</fullName>
    </submittedName>
</protein>
<dbReference type="Proteomes" id="UP000265515">
    <property type="component" value="Unassembled WGS sequence"/>
</dbReference>